<dbReference type="PANTHER" id="PTHR40661:SF1">
    <property type="entry name" value="HTH CRO_C1-TYPE DOMAIN-CONTAINING PROTEIN"/>
    <property type="match status" value="1"/>
</dbReference>
<dbReference type="CDD" id="cd06529">
    <property type="entry name" value="S24_LexA-like"/>
    <property type="match status" value="1"/>
</dbReference>
<dbReference type="InterPro" id="IPR039418">
    <property type="entry name" value="LexA-like"/>
</dbReference>
<evidence type="ECO:0000256" key="1">
    <source>
        <dbReference type="ARBA" id="ARBA00023015"/>
    </source>
</evidence>
<keyword evidence="3" id="KW-0804">Transcription</keyword>
<dbReference type="Pfam" id="PF00717">
    <property type="entry name" value="Peptidase_S24"/>
    <property type="match status" value="1"/>
</dbReference>
<evidence type="ECO:0000256" key="2">
    <source>
        <dbReference type="ARBA" id="ARBA00023125"/>
    </source>
</evidence>
<dbReference type="Gene3D" id="1.10.260.40">
    <property type="entry name" value="lambda repressor-like DNA-binding domains"/>
    <property type="match status" value="1"/>
</dbReference>
<dbReference type="CDD" id="cd00093">
    <property type="entry name" value="HTH_XRE"/>
    <property type="match status" value="1"/>
</dbReference>
<name>A0ABU3DB46_9FLAO</name>
<dbReference type="Gene3D" id="2.10.109.10">
    <property type="entry name" value="Umud Fragment, subunit A"/>
    <property type="match status" value="1"/>
</dbReference>
<keyword evidence="2" id="KW-0238">DNA-binding</keyword>
<evidence type="ECO:0000313" key="7">
    <source>
        <dbReference type="Proteomes" id="UP001262582"/>
    </source>
</evidence>
<evidence type="ECO:0000256" key="4">
    <source>
        <dbReference type="SAM" id="Coils"/>
    </source>
</evidence>
<dbReference type="InterPro" id="IPR001387">
    <property type="entry name" value="Cro/C1-type_HTH"/>
</dbReference>
<dbReference type="EMBL" id="JAVRHK010000026">
    <property type="protein sequence ID" value="MDT0678575.1"/>
    <property type="molecule type" value="Genomic_DNA"/>
</dbReference>
<accession>A0ABU3DB46</accession>
<keyword evidence="4" id="KW-0175">Coiled coil</keyword>
<comment type="caution">
    <text evidence="6">The sequence shown here is derived from an EMBL/GenBank/DDBJ whole genome shotgun (WGS) entry which is preliminary data.</text>
</comment>
<dbReference type="PROSITE" id="PS50943">
    <property type="entry name" value="HTH_CROC1"/>
    <property type="match status" value="1"/>
</dbReference>
<dbReference type="InterPro" id="IPR010982">
    <property type="entry name" value="Lambda_DNA-bd_dom_sf"/>
</dbReference>
<feature type="domain" description="HTH cro/C1-type" evidence="5">
    <location>
        <begin position="9"/>
        <end position="63"/>
    </location>
</feature>
<gene>
    <name evidence="6" type="ORF">RM539_18500</name>
</gene>
<keyword evidence="1" id="KW-0805">Transcription regulation</keyword>
<dbReference type="InterPro" id="IPR036286">
    <property type="entry name" value="LexA/Signal_pep-like_sf"/>
</dbReference>
<dbReference type="InterPro" id="IPR015927">
    <property type="entry name" value="Peptidase_S24_S26A/B/C"/>
</dbReference>
<dbReference type="Pfam" id="PF12844">
    <property type="entry name" value="HTH_19"/>
    <property type="match status" value="1"/>
</dbReference>
<organism evidence="6 7">
    <name type="scientific">Autumnicola musiva</name>
    <dbReference type="NCBI Taxonomy" id="3075589"/>
    <lineage>
        <taxon>Bacteria</taxon>
        <taxon>Pseudomonadati</taxon>
        <taxon>Bacteroidota</taxon>
        <taxon>Flavobacteriia</taxon>
        <taxon>Flavobacteriales</taxon>
        <taxon>Flavobacteriaceae</taxon>
        <taxon>Autumnicola</taxon>
    </lineage>
</organism>
<evidence type="ECO:0000256" key="3">
    <source>
        <dbReference type="ARBA" id="ARBA00023163"/>
    </source>
</evidence>
<dbReference type="RefSeq" id="WP_311504910.1">
    <property type="nucleotide sequence ID" value="NZ_JAVRHK010000026.1"/>
</dbReference>
<dbReference type="SMART" id="SM00530">
    <property type="entry name" value="HTH_XRE"/>
    <property type="match status" value="1"/>
</dbReference>
<keyword evidence="7" id="KW-1185">Reference proteome</keyword>
<dbReference type="PANTHER" id="PTHR40661">
    <property type="match status" value="1"/>
</dbReference>
<evidence type="ECO:0000259" key="5">
    <source>
        <dbReference type="PROSITE" id="PS50943"/>
    </source>
</evidence>
<feature type="coiled-coil region" evidence="4">
    <location>
        <begin position="180"/>
        <end position="243"/>
    </location>
</feature>
<proteinExistence type="predicted"/>
<evidence type="ECO:0000313" key="6">
    <source>
        <dbReference type="EMBL" id="MDT0678575.1"/>
    </source>
</evidence>
<reference evidence="6 7" key="1">
    <citation type="submission" date="2023-09" db="EMBL/GenBank/DDBJ databases">
        <authorList>
            <person name="Rey-Velasco X."/>
        </authorList>
    </citation>
    <scope>NUCLEOTIDE SEQUENCE [LARGE SCALE GENOMIC DNA]</scope>
    <source>
        <strain evidence="6 7">F117</strain>
    </source>
</reference>
<dbReference type="Proteomes" id="UP001262582">
    <property type="component" value="Unassembled WGS sequence"/>
</dbReference>
<sequence>MKQEISNRIKELRKMKGFSQKHVAENLFISQAAYSLIENSQNGIVAEHVVKLSRLYDVTTDYLLKGDKNVISMTRANGFTPFIKLSAHAGFIKNYHQEDWENNYEWFRIPGFNPTQNQRLFEVEGESMLPTILPGDILICQTQKKIENILDGSLVLVVTTDAIIIKRLKVNSDPEYLLLENDNENQLESLKIERENVREVMMVRGKITGVLVPHHTITSKGRINALEDALELLKKEVFRLNKKIIALSN</sequence>
<dbReference type="SUPFAM" id="SSF51306">
    <property type="entry name" value="LexA/Signal peptidase"/>
    <property type="match status" value="1"/>
</dbReference>
<dbReference type="SUPFAM" id="SSF47413">
    <property type="entry name" value="lambda repressor-like DNA-binding domains"/>
    <property type="match status" value="1"/>
</dbReference>
<protein>
    <submittedName>
        <fullName evidence="6">LexA family transcriptional regulator</fullName>
    </submittedName>
</protein>